<dbReference type="AlphaFoldDB" id="A0A8C5PKW5"/>
<comment type="similarity">
    <text evidence="1 5">Belongs to the peptidase A1 family.</text>
</comment>
<dbReference type="FunFam" id="2.40.70.10:FF:000004">
    <property type="entry name" value="Pepsin A"/>
    <property type="match status" value="1"/>
</dbReference>
<proteinExistence type="inferred from homology"/>
<evidence type="ECO:0000256" key="5">
    <source>
        <dbReference type="RuleBase" id="RU000454"/>
    </source>
</evidence>
<feature type="disulfide bond" evidence="4">
    <location>
        <begin position="132"/>
        <end position="137"/>
    </location>
</feature>
<dbReference type="Ensembl" id="ENSLLET00000025330.1">
    <property type="protein sequence ID" value="ENSLLEP00000024399.1"/>
    <property type="gene ID" value="ENSLLEG00000015528.1"/>
</dbReference>
<evidence type="ECO:0000313" key="8">
    <source>
        <dbReference type="Proteomes" id="UP000694569"/>
    </source>
</evidence>
<reference evidence="7" key="1">
    <citation type="submission" date="2025-08" db="UniProtKB">
        <authorList>
            <consortium name="Ensembl"/>
        </authorList>
    </citation>
    <scope>IDENTIFICATION</scope>
</reference>
<evidence type="ECO:0000259" key="6">
    <source>
        <dbReference type="PROSITE" id="PS51767"/>
    </source>
</evidence>
<dbReference type="PRINTS" id="PR00792">
    <property type="entry name" value="PEPSIN"/>
</dbReference>
<dbReference type="InterPro" id="IPR021109">
    <property type="entry name" value="Peptidase_aspartic_dom_sf"/>
</dbReference>
<evidence type="ECO:0000256" key="1">
    <source>
        <dbReference type="ARBA" id="ARBA00007447"/>
    </source>
</evidence>
<keyword evidence="5" id="KW-0645">Protease</keyword>
<keyword evidence="8" id="KW-1185">Reference proteome</keyword>
<dbReference type="OrthoDB" id="771136at2759"/>
<feature type="active site" evidence="3">
    <location>
        <position position="299"/>
    </location>
</feature>
<reference evidence="7" key="2">
    <citation type="submission" date="2025-09" db="UniProtKB">
        <authorList>
            <consortium name="Ensembl"/>
        </authorList>
    </citation>
    <scope>IDENTIFICATION</scope>
</reference>
<dbReference type="Gene3D" id="2.40.70.10">
    <property type="entry name" value="Acid Proteases"/>
    <property type="match status" value="2"/>
</dbReference>
<dbReference type="InterPro" id="IPR001969">
    <property type="entry name" value="Aspartic_peptidase_AS"/>
</dbReference>
<organism evidence="7 8">
    <name type="scientific">Leptobrachium leishanense</name>
    <name type="common">Leishan spiny toad</name>
    <dbReference type="NCBI Taxonomy" id="445787"/>
    <lineage>
        <taxon>Eukaryota</taxon>
        <taxon>Metazoa</taxon>
        <taxon>Chordata</taxon>
        <taxon>Craniata</taxon>
        <taxon>Vertebrata</taxon>
        <taxon>Euteleostomi</taxon>
        <taxon>Amphibia</taxon>
        <taxon>Batrachia</taxon>
        <taxon>Anura</taxon>
        <taxon>Pelobatoidea</taxon>
        <taxon>Megophryidae</taxon>
        <taxon>Leptobrachium</taxon>
    </lineage>
</organism>
<feature type="active site" evidence="3">
    <location>
        <position position="119"/>
    </location>
</feature>
<dbReference type="InterPro" id="IPR001461">
    <property type="entry name" value="Aspartic_peptidase_A1"/>
</dbReference>
<dbReference type="PROSITE" id="PS51767">
    <property type="entry name" value="PEPTIDASE_A1"/>
    <property type="match status" value="1"/>
</dbReference>
<dbReference type="GO" id="GO:0004190">
    <property type="term" value="F:aspartic-type endopeptidase activity"/>
    <property type="evidence" value="ECO:0007669"/>
    <property type="project" value="UniProtKB-KW"/>
</dbReference>
<evidence type="ECO:0000256" key="2">
    <source>
        <dbReference type="ARBA" id="ARBA00023157"/>
    </source>
</evidence>
<protein>
    <recommendedName>
        <fullName evidence="6">Peptidase A1 domain-containing protein</fullName>
    </recommendedName>
</protein>
<keyword evidence="5" id="KW-0378">Hydrolase</keyword>
<feature type="domain" description="Peptidase A1" evidence="6">
    <location>
        <begin position="101"/>
        <end position="364"/>
    </location>
</feature>
<evidence type="ECO:0000256" key="3">
    <source>
        <dbReference type="PIRSR" id="PIRSR601461-1"/>
    </source>
</evidence>
<dbReference type="SUPFAM" id="SSF50630">
    <property type="entry name" value="Acid proteases"/>
    <property type="match status" value="1"/>
</dbReference>
<dbReference type="PROSITE" id="PS00141">
    <property type="entry name" value="ASP_PROTEASE"/>
    <property type="match status" value="2"/>
</dbReference>
<keyword evidence="5" id="KW-0064">Aspartyl protease</keyword>
<dbReference type="GeneTree" id="ENSGT00940000162710"/>
<name>A0A8C5PKW5_9ANUR</name>
<sequence length="364" mass="39689">MHLKGMISLVFFSYFPLLFKTRNSATMNLLLLFISLTVSQAVIVVPLIKTTSPRNVPRDHGRLDALLQTQTSYLPGKYSPGLDQTEAVSTERLTNYMDNEYFGIIDIGTPPQQFRVVFDTGSADLWVPSVSCTSEACVNHQRFNPQLSSTYKSTNQRVSISYGTGSMDGALGYDTVTVSGLDDLKQGLILSEAESIFLSYSHFDGILGLGYPALSVSGVAPIFDNLWNERRIPLDLFSVYLSSGTDSVVIFGGIDSSLYTGSLQWVPVTVQKYWQITIDSITINGQVVACHDGCEAIVDTGTSVIAGHQEPISRIQGIIAAKPDQYGLFTVSCDSISSLPDIVVIINGIQYPLPAAAYINQVRL</sequence>
<dbReference type="Pfam" id="PF00026">
    <property type="entry name" value="Asp"/>
    <property type="match status" value="1"/>
</dbReference>
<evidence type="ECO:0000313" key="7">
    <source>
        <dbReference type="Ensembl" id="ENSLLEP00000024399.1"/>
    </source>
</evidence>
<dbReference type="PANTHER" id="PTHR47966:SF82">
    <property type="entry name" value="PEPSIN A"/>
    <property type="match status" value="1"/>
</dbReference>
<feature type="disulfide bond" evidence="4">
    <location>
        <begin position="290"/>
        <end position="294"/>
    </location>
</feature>
<dbReference type="InterPro" id="IPR033121">
    <property type="entry name" value="PEPTIDASE_A1"/>
</dbReference>
<dbReference type="GO" id="GO:0006508">
    <property type="term" value="P:proteolysis"/>
    <property type="evidence" value="ECO:0007669"/>
    <property type="project" value="UniProtKB-KW"/>
</dbReference>
<dbReference type="Proteomes" id="UP000694569">
    <property type="component" value="Unplaced"/>
</dbReference>
<accession>A0A8C5PKW5</accession>
<dbReference type="PANTHER" id="PTHR47966">
    <property type="entry name" value="BETA-SITE APP-CLEAVING ENZYME, ISOFORM A-RELATED"/>
    <property type="match status" value="1"/>
</dbReference>
<keyword evidence="2 4" id="KW-1015">Disulfide bond</keyword>
<evidence type="ECO:0000256" key="4">
    <source>
        <dbReference type="PIRSR" id="PIRSR601461-2"/>
    </source>
</evidence>